<protein>
    <submittedName>
        <fullName evidence="1">Uncharacterized protein</fullName>
    </submittedName>
</protein>
<comment type="caution">
    <text evidence="1">The sequence shown here is derived from an EMBL/GenBank/DDBJ whole genome shotgun (WGS) entry which is preliminary data.</text>
</comment>
<name>A0A822Z2C8_NELNU</name>
<accession>A0A822Z2C8</accession>
<evidence type="ECO:0000313" key="1">
    <source>
        <dbReference type="EMBL" id="DAD37585.1"/>
    </source>
</evidence>
<organism evidence="1 2">
    <name type="scientific">Nelumbo nucifera</name>
    <name type="common">Sacred lotus</name>
    <dbReference type="NCBI Taxonomy" id="4432"/>
    <lineage>
        <taxon>Eukaryota</taxon>
        <taxon>Viridiplantae</taxon>
        <taxon>Streptophyta</taxon>
        <taxon>Embryophyta</taxon>
        <taxon>Tracheophyta</taxon>
        <taxon>Spermatophyta</taxon>
        <taxon>Magnoliopsida</taxon>
        <taxon>Proteales</taxon>
        <taxon>Nelumbonaceae</taxon>
        <taxon>Nelumbo</taxon>
    </lineage>
</organism>
<keyword evidence="2" id="KW-1185">Reference proteome</keyword>
<proteinExistence type="predicted"/>
<dbReference type="AlphaFoldDB" id="A0A822Z2C8"/>
<evidence type="ECO:0000313" key="2">
    <source>
        <dbReference type="Proteomes" id="UP000607653"/>
    </source>
</evidence>
<reference evidence="1 2" key="1">
    <citation type="journal article" date="2020" name="Mol. Biol. Evol.">
        <title>Distinct Expression and Methylation Patterns for Genes with Different Fates following a Single Whole-Genome Duplication in Flowering Plants.</title>
        <authorList>
            <person name="Shi T."/>
            <person name="Rahmani R.S."/>
            <person name="Gugger P.F."/>
            <person name="Wang M."/>
            <person name="Li H."/>
            <person name="Zhang Y."/>
            <person name="Li Z."/>
            <person name="Wang Q."/>
            <person name="Van de Peer Y."/>
            <person name="Marchal K."/>
            <person name="Chen J."/>
        </authorList>
    </citation>
    <scope>NUCLEOTIDE SEQUENCE [LARGE SCALE GENOMIC DNA]</scope>
    <source>
        <tissue evidence="1">Leaf</tissue>
    </source>
</reference>
<gene>
    <name evidence="1" type="ORF">HUJ06_008226</name>
</gene>
<sequence>MELPNGIELATRASCHKCIHSDLYQNARRLYIDVRLFLACAYAWLQ</sequence>
<dbReference type="Proteomes" id="UP000607653">
    <property type="component" value="Unassembled WGS sequence"/>
</dbReference>
<dbReference type="EMBL" id="DUZY01000004">
    <property type="protein sequence ID" value="DAD37585.1"/>
    <property type="molecule type" value="Genomic_DNA"/>
</dbReference>